<feature type="region of interest" description="Disordered" evidence="1">
    <location>
        <begin position="39"/>
        <end position="62"/>
    </location>
</feature>
<evidence type="ECO:0000256" key="1">
    <source>
        <dbReference type="SAM" id="MobiDB-lite"/>
    </source>
</evidence>
<feature type="region of interest" description="Disordered" evidence="1">
    <location>
        <begin position="1"/>
        <end position="21"/>
    </location>
</feature>
<dbReference type="AlphaFoldDB" id="A0A8T0VIQ0"/>
<comment type="caution">
    <text evidence="2">The sequence shown here is derived from an EMBL/GenBank/DDBJ whole genome shotgun (WGS) entry which is preliminary data.</text>
</comment>
<evidence type="ECO:0000313" key="3">
    <source>
        <dbReference type="Proteomes" id="UP000823388"/>
    </source>
</evidence>
<reference evidence="2" key="1">
    <citation type="submission" date="2020-05" db="EMBL/GenBank/DDBJ databases">
        <title>WGS assembly of Panicum virgatum.</title>
        <authorList>
            <person name="Lovell J.T."/>
            <person name="Jenkins J."/>
            <person name="Shu S."/>
            <person name="Juenger T.E."/>
            <person name="Schmutz J."/>
        </authorList>
    </citation>
    <scope>NUCLEOTIDE SEQUENCE</scope>
    <source>
        <strain evidence="2">AP13</strain>
    </source>
</reference>
<keyword evidence="3" id="KW-1185">Reference proteome</keyword>
<dbReference type="Proteomes" id="UP000823388">
    <property type="component" value="Chromosome 2N"/>
</dbReference>
<dbReference type="PANTHER" id="PTHR45749:SF35">
    <property type="entry name" value="AC-LIKE TRANSPOSASE-RELATED"/>
    <property type="match status" value="1"/>
</dbReference>
<evidence type="ECO:0000313" key="2">
    <source>
        <dbReference type="EMBL" id="KAG2634347.1"/>
    </source>
</evidence>
<evidence type="ECO:0008006" key="4">
    <source>
        <dbReference type="Google" id="ProtNLM"/>
    </source>
</evidence>
<dbReference type="EMBL" id="CM029040">
    <property type="protein sequence ID" value="KAG2634347.1"/>
    <property type="molecule type" value="Genomic_DNA"/>
</dbReference>
<organism evidence="2 3">
    <name type="scientific">Panicum virgatum</name>
    <name type="common">Blackwell switchgrass</name>
    <dbReference type="NCBI Taxonomy" id="38727"/>
    <lineage>
        <taxon>Eukaryota</taxon>
        <taxon>Viridiplantae</taxon>
        <taxon>Streptophyta</taxon>
        <taxon>Embryophyta</taxon>
        <taxon>Tracheophyta</taxon>
        <taxon>Spermatophyta</taxon>
        <taxon>Magnoliopsida</taxon>
        <taxon>Liliopsida</taxon>
        <taxon>Poales</taxon>
        <taxon>Poaceae</taxon>
        <taxon>PACMAD clade</taxon>
        <taxon>Panicoideae</taxon>
        <taxon>Panicodae</taxon>
        <taxon>Paniceae</taxon>
        <taxon>Panicinae</taxon>
        <taxon>Panicum</taxon>
        <taxon>Panicum sect. Hiantes</taxon>
    </lineage>
</organism>
<protein>
    <recommendedName>
        <fullName evidence="4">TTF-type domain-containing protein</fullName>
    </recommendedName>
</protein>
<proteinExistence type="predicted"/>
<gene>
    <name evidence="2" type="ORF">PVAP13_2NG192900</name>
</gene>
<dbReference type="PANTHER" id="PTHR45749">
    <property type="match status" value="1"/>
</dbReference>
<sequence>MSSRSRKYECGNEKHKRKRRLEQFARTQKGALDRFVVKECQTSTQDQTPQADSDANNDDNTNNVEAHTLEIDSVQANPNNADGVDVTLNGSASIESDNDLRVFFQPNIVDPRYWDGLEIDILIQKGPKRDLSIQKGPKYRLNRRFSATLYTRPLTNGETSDREWLVYYKELDRVFCFYCKLLKKGHLKSQLANDGLDDWSHVSTRLKDDESSADHITNMADWYDMRLGFDNNQTIDEVAQREIEKEKDHWRKVLFRIILILYQNNNDNLGMVEMMAEFDPVIQENIIDLLVVGIRSEIIRKIKESNFLLEINDTTGQGLFDVLQNELKILDLDISNSCVDSVKAIRFQMQDIREALLEVSDTDNDATICNEAKSLANNEVSDFEFIVAIIIRYEILSAVNLVQGLISFFSKYRETCFANALESAKEIAREMDASIRVKYFLPVVDQAIASLTNRFEQYQGYDKIFGILFNSQKLCSLDIKSLFTSCAHLEAALKCGDQCDIDGKELHVELNTMKQERLNGPVTIALESDVLEKIKYEDIVEDFILKNTRRMMPFHRS</sequence>
<feature type="compositionally biased region" description="Low complexity" evidence="1">
    <location>
        <begin position="51"/>
        <end position="62"/>
    </location>
</feature>
<feature type="compositionally biased region" description="Polar residues" evidence="1">
    <location>
        <begin position="40"/>
        <end position="50"/>
    </location>
</feature>
<feature type="compositionally biased region" description="Basic and acidic residues" evidence="1">
    <location>
        <begin position="1"/>
        <end position="13"/>
    </location>
</feature>
<name>A0A8T0VIQ0_PANVG</name>
<accession>A0A8T0VIQ0</accession>